<dbReference type="GO" id="GO:0048511">
    <property type="term" value="P:rhythmic process"/>
    <property type="evidence" value="ECO:0007669"/>
    <property type="project" value="InterPro"/>
</dbReference>
<dbReference type="OrthoDB" id="5458519at2"/>
<dbReference type="SMART" id="SM01248">
    <property type="entry name" value="KaiB"/>
    <property type="match status" value="1"/>
</dbReference>
<dbReference type="AlphaFoldDB" id="A0A0Q0WER6"/>
<evidence type="ECO:0000313" key="3">
    <source>
        <dbReference type="Proteomes" id="UP000050443"/>
    </source>
</evidence>
<comment type="caution">
    <text evidence="2">The sequence shown here is derived from an EMBL/GenBank/DDBJ whole genome shotgun (WGS) entry which is preliminary data.</text>
</comment>
<dbReference type="RefSeq" id="WP_055092894.1">
    <property type="nucleotide sequence ID" value="NZ_JRLF01000006.1"/>
</dbReference>
<dbReference type="InterPro" id="IPR011649">
    <property type="entry name" value="KaiB_domain"/>
</dbReference>
<name>A0A0Q0WER6_9FLAO</name>
<protein>
    <submittedName>
        <fullName evidence="2">KaiB-like protein</fullName>
    </submittedName>
</protein>
<dbReference type="CDD" id="cd02978">
    <property type="entry name" value="KaiB_like"/>
    <property type="match status" value="1"/>
</dbReference>
<organism evidence="2 3">
    <name type="scientific">Flavobacterium aquidurense</name>
    <dbReference type="NCBI Taxonomy" id="362413"/>
    <lineage>
        <taxon>Bacteria</taxon>
        <taxon>Pseudomonadati</taxon>
        <taxon>Bacteroidota</taxon>
        <taxon>Flavobacteriia</taxon>
        <taxon>Flavobacteriales</taxon>
        <taxon>Flavobacteriaceae</taxon>
        <taxon>Flavobacterium</taxon>
    </lineage>
</organism>
<dbReference type="Proteomes" id="UP000050443">
    <property type="component" value="Unassembled WGS sequence"/>
</dbReference>
<dbReference type="PANTHER" id="PTHR41709:SF2">
    <property type="entry name" value="CIRCADIAN CLOCK PROTEIN KAIB2"/>
    <property type="match status" value="1"/>
</dbReference>
<dbReference type="PATRIC" id="fig|362413.3.peg.3708"/>
<proteinExistence type="predicted"/>
<accession>A0A0Q0WER6</accession>
<dbReference type="PANTHER" id="PTHR41709">
    <property type="entry name" value="KAIB-LIKE PROTEIN 1"/>
    <property type="match status" value="1"/>
</dbReference>
<dbReference type="STRING" id="362413.RC62_3783"/>
<dbReference type="EMBL" id="JRLF01000006">
    <property type="protein sequence ID" value="KQB42776.1"/>
    <property type="molecule type" value="Genomic_DNA"/>
</dbReference>
<reference evidence="2 3" key="1">
    <citation type="submission" date="2014-09" db="EMBL/GenBank/DDBJ databases">
        <title>Genome sequence of Flavobacterium aquidurense RC62.</title>
        <authorList>
            <person name="Kim J.F."/>
            <person name="Kwak M.-J."/>
        </authorList>
    </citation>
    <scope>NUCLEOTIDE SEQUENCE [LARGE SCALE GENOMIC DNA]</scope>
    <source>
        <strain evidence="2 3">RC62</strain>
    </source>
</reference>
<dbReference type="InterPro" id="IPR036249">
    <property type="entry name" value="Thioredoxin-like_sf"/>
</dbReference>
<sequence>MKKEAVAEWQLRLYIAGQTPKSITALENIKKYAEEHLKGIYSIEIVDLLKNPQLAEGDQIFAVPTLVRKFPEPIRKIIGDLSNEERVLVGLNIKPLNS</sequence>
<evidence type="ECO:0000259" key="1">
    <source>
        <dbReference type="SMART" id="SM01248"/>
    </source>
</evidence>
<gene>
    <name evidence="2" type="ORF">RC62_3783</name>
</gene>
<dbReference type="Pfam" id="PF07689">
    <property type="entry name" value="KaiB"/>
    <property type="match status" value="1"/>
</dbReference>
<dbReference type="Gene3D" id="3.40.30.10">
    <property type="entry name" value="Glutaredoxin"/>
    <property type="match status" value="1"/>
</dbReference>
<dbReference type="InterPro" id="IPR039022">
    <property type="entry name" value="KaiB-like"/>
</dbReference>
<feature type="domain" description="KaiB" evidence="1">
    <location>
        <begin position="12"/>
        <end position="93"/>
    </location>
</feature>
<dbReference type="SUPFAM" id="SSF52833">
    <property type="entry name" value="Thioredoxin-like"/>
    <property type="match status" value="1"/>
</dbReference>
<evidence type="ECO:0000313" key="2">
    <source>
        <dbReference type="EMBL" id="KQB42776.1"/>
    </source>
</evidence>